<evidence type="ECO:0000313" key="3">
    <source>
        <dbReference type="Proteomes" id="UP000807159"/>
    </source>
</evidence>
<protein>
    <submittedName>
        <fullName evidence="2">Uncharacterized protein</fullName>
    </submittedName>
</protein>
<feature type="compositionally biased region" description="Polar residues" evidence="1">
    <location>
        <begin position="325"/>
        <end position="336"/>
    </location>
</feature>
<accession>A0A8T2XNR6</accession>
<comment type="caution">
    <text evidence="2">The sequence shown here is derived from an EMBL/GenBank/DDBJ whole genome shotgun (WGS) entry which is preliminary data.</text>
</comment>
<evidence type="ECO:0000313" key="2">
    <source>
        <dbReference type="EMBL" id="KAH8494053.1"/>
    </source>
</evidence>
<name>A0A8T2XNR6_POPDE</name>
<reference evidence="2" key="1">
    <citation type="journal article" date="2021" name="J. Hered.">
        <title>Genome Assembly of Salicaceae Populus deltoides (Eastern Cottonwood) I-69 Based on Nanopore Sequencing and Hi-C Technologies.</title>
        <authorList>
            <person name="Bai S."/>
            <person name="Wu H."/>
            <person name="Zhang J."/>
            <person name="Pan Z."/>
            <person name="Zhao W."/>
            <person name="Li Z."/>
            <person name="Tong C."/>
        </authorList>
    </citation>
    <scope>NUCLEOTIDE SEQUENCE</scope>
    <source>
        <tissue evidence="2">Leaf</tissue>
    </source>
</reference>
<evidence type="ECO:0000256" key="1">
    <source>
        <dbReference type="SAM" id="MobiDB-lite"/>
    </source>
</evidence>
<dbReference type="Proteomes" id="UP000807159">
    <property type="component" value="Chromosome 11"/>
</dbReference>
<gene>
    <name evidence="2" type="ORF">H0E87_020713</name>
</gene>
<organism evidence="2 3">
    <name type="scientific">Populus deltoides</name>
    <name type="common">Eastern poplar</name>
    <name type="synonym">Eastern cottonwood</name>
    <dbReference type="NCBI Taxonomy" id="3696"/>
    <lineage>
        <taxon>Eukaryota</taxon>
        <taxon>Viridiplantae</taxon>
        <taxon>Streptophyta</taxon>
        <taxon>Embryophyta</taxon>
        <taxon>Tracheophyta</taxon>
        <taxon>Spermatophyta</taxon>
        <taxon>Magnoliopsida</taxon>
        <taxon>eudicotyledons</taxon>
        <taxon>Gunneridae</taxon>
        <taxon>Pentapetalae</taxon>
        <taxon>rosids</taxon>
        <taxon>fabids</taxon>
        <taxon>Malpighiales</taxon>
        <taxon>Salicaceae</taxon>
        <taxon>Saliceae</taxon>
        <taxon>Populus</taxon>
    </lineage>
</organism>
<keyword evidence="3" id="KW-1185">Reference proteome</keyword>
<proteinExistence type="predicted"/>
<dbReference type="EMBL" id="JACEGQ020000011">
    <property type="protein sequence ID" value="KAH8494053.1"/>
    <property type="molecule type" value="Genomic_DNA"/>
</dbReference>
<feature type="region of interest" description="Disordered" evidence="1">
    <location>
        <begin position="279"/>
        <end position="351"/>
    </location>
</feature>
<sequence length="437" mass="48682">MVGYDITSVSQGSLTGVKVLLSTTSFETLNEHVLLVLDGDEFDISIMEMKPDFCPLLSTTKHSMDITATLDEESCSDFATSDEVTAAGLKTTDPGGDLCATNTTITEHQKTDVDSDFSLIFCQGHTRPTNNWDQTDTISKNACLFPETDETHNLQTTDQQIHNDTYQPPPTMSHDNRLKENMQEATDSDSKTDNLRSSKTARALNLDQNQLRNSYSDFIRDLAEPQEVVDMERKERKRKKLRPIRRIGPKYTCIKRKKVKKNRHALANRGLTDVAPDSYRNKYLKDNSSSPAIKSSSDKHADITPNHASMDTETSDAHTILPSPLISQCSQQASSESIKENNRNARSKTRKLKVLQASGSVANTTEKGVSFDSLNSGIKQGNVRFESAYKDNQADGFDRDKETQEMLHDAAALGLGIYQDLIGYEEGVRGNIDREVD</sequence>
<dbReference type="AlphaFoldDB" id="A0A8T2XNR6"/>
<feature type="non-terminal residue" evidence="2">
    <location>
        <position position="1"/>
    </location>
</feature>